<dbReference type="SUPFAM" id="SSF52540">
    <property type="entry name" value="P-loop containing nucleoside triphosphate hydrolases"/>
    <property type="match status" value="1"/>
</dbReference>
<dbReference type="InterPro" id="IPR011709">
    <property type="entry name" value="DEAD-box_helicase_OB_fold"/>
</dbReference>
<evidence type="ECO:0000259" key="6">
    <source>
        <dbReference type="PROSITE" id="PS51194"/>
    </source>
</evidence>
<keyword evidence="1" id="KW-0547">Nucleotide-binding</keyword>
<dbReference type="InterPro" id="IPR027417">
    <property type="entry name" value="P-loop_NTPase"/>
</dbReference>
<organism evidence="7 8">
    <name type="scientific">Aquilutibacter rugosus</name>
    <dbReference type="NCBI Taxonomy" id="3115820"/>
    <lineage>
        <taxon>Bacteria</taxon>
        <taxon>Pseudomonadati</taxon>
        <taxon>Pseudomonadota</taxon>
        <taxon>Gammaproteobacteria</taxon>
        <taxon>Lysobacterales</taxon>
        <taxon>Lysobacteraceae</taxon>
        <taxon>Aquilutibacter</taxon>
    </lineage>
</organism>
<dbReference type="Gene3D" id="1.20.120.1080">
    <property type="match status" value="1"/>
</dbReference>
<dbReference type="SMART" id="SM00490">
    <property type="entry name" value="HELICc"/>
    <property type="match status" value="1"/>
</dbReference>
<dbReference type="Gene3D" id="3.40.50.300">
    <property type="entry name" value="P-loop containing nucleotide triphosphate hydrolases"/>
    <property type="match status" value="2"/>
</dbReference>
<dbReference type="InterPro" id="IPR007502">
    <property type="entry name" value="Helicase-assoc_dom"/>
</dbReference>
<dbReference type="Proteomes" id="UP001356170">
    <property type="component" value="Unassembled WGS sequence"/>
</dbReference>
<dbReference type="InterPro" id="IPR014001">
    <property type="entry name" value="Helicase_ATP-bd"/>
</dbReference>
<dbReference type="GO" id="GO:0016787">
    <property type="term" value="F:hydrolase activity"/>
    <property type="evidence" value="ECO:0007669"/>
    <property type="project" value="UniProtKB-KW"/>
</dbReference>
<dbReference type="PROSITE" id="PS51194">
    <property type="entry name" value="HELICASE_CTER"/>
    <property type="match status" value="1"/>
</dbReference>
<dbReference type="SMART" id="SM00847">
    <property type="entry name" value="HA2"/>
    <property type="match status" value="1"/>
</dbReference>
<dbReference type="GO" id="GO:0003724">
    <property type="term" value="F:RNA helicase activity"/>
    <property type="evidence" value="ECO:0007669"/>
    <property type="project" value="UniProtKB-EC"/>
</dbReference>
<keyword evidence="2 7" id="KW-0378">Hydrolase</keyword>
<dbReference type="NCBIfam" id="TIGR01967">
    <property type="entry name" value="DEAH_box_HrpA"/>
    <property type="match status" value="1"/>
</dbReference>
<dbReference type="InterPro" id="IPR001650">
    <property type="entry name" value="Helicase_C-like"/>
</dbReference>
<dbReference type="PANTHER" id="PTHR18934">
    <property type="entry name" value="ATP-DEPENDENT RNA HELICASE"/>
    <property type="match status" value="1"/>
</dbReference>
<name>A0ABU7UY70_9GAMM</name>
<dbReference type="InterPro" id="IPR011545">
    <property type="entry name" value="DEAD/DEAH_box_helicase_dom"/>
</dbReference>
<dbReference type="CDD" id="cd18791">
    <property type="entry name" value="SF2_C_RHA"/>
    <property type="match status" value="1"/>
</dbReference>
<evidence type="ECO:0000256" key="2">
    <source>
        <dbReference type="ARBA" id="ARBA00022801"/>
    </source>
</evidence>
<feature type="domain" description="Helicase C-terminal" evidence="6">
    <location>
        <begin position="255"/>
        <end position="423"/>
    </location>
</feature>
<dbReference type="PANTHER" id="PTHR18934:SF99">
    <property type="entry name" value="ATP-DEPENDENT RNA HELICASE DHX37-RELATED"/>
    <property type="match status" value="1"/>
</dbReference>
<comment type="caution">
    <text evidence="7">The sequence shown here is derived from an EMBL/GenBank/DDBJ whole genome shotgun (WGS) entry which is preliminary data.</text>
</comment>
<dbReference type="PROSITE" id="PS51192">
    <property type="entry name" value="HELICASE_ATP_BIND_1"/>
    <property type="match status" value="1"/>
</dbReference>
<dbReference type="RefSeq" id="WP_331703614.1">
    <property type="nucleotide sequence ID" value="NZ_JAZHBO010000001.1"/>
</dbReference>
<keyword evidence="4" id="KW-0067">ATP-binding</keyword>
<feature type="domain" description="Helicase ATP-binding" evidence="5">
    <location>
        <begin position="65"/>
        <end position="228"/>
    </location>
</feature>
<dbReference type="Pfam" id="PF07717">
    <property type="entry name" value="OB_NTP_bind"/>
    <property type="match status" value="1"/>
</dbReference>
<dbReference type="InterPro" id="IPR010222">
    <property type="entry name" value="RNA_helicase_HrpA"/>
</dbReference>
<dbReference type="SMART" id="SM00382">
    <property type="entry name" value="AAA"/>
    <property type="match status" value="1"/>
</dbReference>
<gene>
    <name evidence="7" type="primary">hrpA</name>
    <name evidence="7" type="ORF">V3390_00450</name>
</gene>
<dbReference type="Pfam" id="PF00270">
    <property type="entry name" value="DEAD"/>
    <property type="match status" value="1"/>
</dbReference>
<dbReference type="InterPro" id="IPR003593">
    <property type="entry name" value="AAA+_ATPase"/>
</dbReference>
<evidence type="ECO:0000256" key="3">
    <source>
        <dbReference type="ARBA" id="ARBA00022806"/>
    </source>
</evidence>
<dbReference type="Pfam" id="PF00271">
    <property type="entry name" value="Helicase_C"/>
    <property type="match status" value="1"/>
</dbReference>
<evidence type="ECO:0000256" key="1">
    <source>
        <dbReference type="ARBA" id="ARBA00022741"/>
    </source>
</evidence>
<reference evidence="7 8" key="1">
    <citation type="submission" date="2024-01" db="EMBL/GenBank/DDBJ databases">
        <title>Novel species of the genus Luteimonas isolated from rivers.</title>
        <authorList>
            <person name="Lu H."/>
        </authorList>
    </citation>
    <scope>NUCLEOTIDE SEQUENCE [LARGE SCALE GENOMIC DNA]</scope>
    <source>
        <strain evidence="7 8">FXH3W</strain>
    </source>
</reference>
<dbReference type="Pfam" id="PF21010">
    <property type="entry name" value="HA2_C"/>
    <property type="match status" value="1"/>
</dbReference>
<proteinExistence type="predicted"/>
<protein>
    <submittedName>
        <fullName evidence="7">ATP-dependent RNA helicase HrpA</fullName>
        <ecNumber evidence="7">3.6.4.13</ecNumber>
    </submittedName>
</protein>
<evidence type="ECO:0000313" key="8">
    <source>
        <dbReference type="Proteomes" id="UP001356170"/>
    </source>
</evidence>
<keyword evidence="8" id="KW-1185">Reference proteome</keyword>
<evidence type="ECO:0000259" key="5">
    <source>
        <dbReference type="PROSITE" id="PS51192"/>
    </source>
</evidence>
<accession>A0ABU7UY70</accession>
<keyword evidence="3 7" id="KW-0347">Helicase</keyword>
<dbReference type="EC" id="3.6.4.13" evidence="7"/>
<sequence>MASDRSRLFHLHRQWAAAPQDEAKQKQFADSLSASLQKREHRKAQLPNPTLAEELPITNHAEDIIKAIREHQVVVIAGETGSGKTTQIPKLALMAGRGEAGQIGCTQPRRLAARSVAGRVAAELQTELGGQVGFQVRSQDLVSDRTVIKFMTDGILLAEIQGDKWLSKYDTLIIDEAHERSLNIDFLLGYLRLLLQKRKDLKVIVTSATIDTERFSKHFGDAPVIQVEGRTYPVEVRYRPLETAENGEAIGALQGLVNAIDELTQEDPRGDVLVFLPGEREIREAHQVLEKKRYRHTEVLPLYARLSSKDQDRIFNPNPQRRIVLATNVAETSITVPRIRYVVDPGVARIKRYSPRAKIDRLQIEPVSQASANQRMGRCGRLSEGVCIRLYSQHDFEQRPEFTDPEIRRAALAGVILRMLALGLGEIERFPFLEMPDPRAITDGWQELLELNAIDEQRHLTPIGRSMVLWPVDVKLARMLTASKERGVTREMLTIAAFLGVQDPRERPADRRAEADRAHAEFADPRSEFVGILNLWRAYQQAHEELSSSKLRSWCQKHFVGFLRMREWRDLHRQLKVQMDAQKWPLNDDHETLEPTQYAQLHRALITGIPTQVGHRNEKGGLDGPHGRKYLIFPGSPLAKKPPAWLLSAQILETEKVWGLTNAAIEPEWVIEAVPHLLARKHFNPRWSRSQGRVLGSEQISLFGLVLAPQKPIHYGGLYPQEARELFVRDALLTFEIDTRSSFLAHNLKTLDQAREEEAKQRRTGLVVDEDWMARWYLDRLPPNVHNVQALDQWTRKQSPEERRKLQWSLTDLLIADPANAERFPPYWPLGDARLGVRYQFEPGAADDGMNIKVPLHLLNALDPSRLSWLAPGLVEGKAAALIKTLPKPLRRHVVPAPDFAKAFAQAYGEWNHGLPPSADSMAGALAKFLSKVAGEAIATTDFDEAALESNWRANLQLTDSKGKQVLAQSRDLDALKSRYGEQAAQAFAAQATANLRQQELTEFPVEPLPLQVRAAGGVPGFVALRDDGDHVSVQVLADREQAQTLHAQGVERLLRLHLRDAIKQARKQLPLNPKAALQYTAIEQRDIHALREELVEGALSDLLATSDLSVRDRAAFEMQLKQVSKELFREAMQRWQLADTVLAATAQVRAQLDTKLMGWASGNMDDLRKHLETLTSKGFLSRVPITQLREYPRYLKAMTLRAERAKDNPQRDQQRLLELKPFVDALTKADLSQSSWQEFGWDLEELRVQTFAQELGTKRQVSVKKLAHRLQQLLR</sequence>
<dbReference type="InterPro" id="IPR024590">
    <property type="entry name" value="HrpA_C"/>
</dbReference>
<dbReference type="EMBL" id="JAZHBO010000001">
    <property type="protein sequence ID" value="MEF2154716.1"/>
    <property type="molecule type" value="Genomic_DNA"/>
</dbReference>
<dbReference type="SMART" id="SM00487">
    <property type="entry name" value="DEXDc"/>
    <property type="match status" value="1"/>
</dbReference>
<dbReference type="Pfam" id="PF11898">
    <property type="entry name" value="DUF3418"/>
    <property type="match status" value="1"/>
</dbReference>
<evidence type="ECO:0000313" key="7">
    <source>
        <dbReference type="EMBL" id="MEF2154716.1"/>
    </source>
</evidence>
<evidence type="ECO:0000256" key="4">
    <source>
        <dbReference type="ARBA" id="ARBA00022840"/>
    </source>
</evidence>